<dbReference type="Proteomes" id="UP000006174">
    <property type="component" value="Unassembled WGS sequence"/>
</dbReference>
<dbReference type="AlphaFoldDB" id="I2FZR6"/>
<evidence type="ECO:0000313" key="2">
    <source>
        <dbReference type="EMBL" id="CCF52409.1"/>
    </source>
</evidence>
<evidence type="ECO:0000313" key="3">
    <source>
        <dbReference type="Proteomes" id="UP000006174"/>
    </source>
</evidence>
<evidence type="ECO:0000256" key="1">
    <source>
        <dbReference type="SAM" id="MobiDB-lite"/>
    </source>
</evidence>
<dbReference type="HOGENOM" id="CLU_2777789_0_0_1"/>
<protein>
    <submittedName>
        <fullName evidence="2">Uncharacterized protein</fullName>
    </submittedName>
</protein>
<gene>
    <name evidence="2" type="ORF">UHOR_15466</name>
</gene>
<reference evidence="2 3" key="1">
    <citation type="journal article" date="2012" name="Plant Cell">
        <title>Genome comparison of barley and maize smut fungi reveals targeted loss of RNA silencing components and species-specific presence of transposable elements.</title>
        <authorList>
            <person name="Laurie J.D."/>
            <person name="Ali S."/>
            <person name="Linning R."/>
            <person name="Mannhaupt G."/>
            <person name="Wong P."/>
            <person name="Gueldener U."/>
            <person name="Muensterkoetter M."/>
            <person name="Moore R."/>
            <person name="Kahmann R."/>
            <person name="Bakkeren G."/>
            <person name="Schirawski J."/>
        </authorList>
    </citation>
    <scope>NUCLEOTIDE SEQUENCE [LARGE SCALE GENOMIC DNA]</scope>
    <source>
        <strain evidence="3">Uh4875-4</strain>
    </source>
</reference>
<accession>I2FZR6</accession>
<feature type="compositionally biased region" description="Basic and acidic residues" evidence="1">
    <location>
        <begin position="1"/>
        <end position="12"/>
    </location>
</feature>
<dbReference type="EMBL" id="CAGI01000174">
    <property type="protein sequence ID" value="CCF52409.1"/>
    <property type="molecule type" value="Genomic_DNA"/>
</dbReference>
<name>I2FZR6_USTHO</name>
<comment type="caution">
    <text evidence="2">The sequence shown here is derived from an EMBL/GenBank/DDBJ whole genome shotgun (WGS) entry which is preliminary data.</text>
</comment>
<organism evidence="2 3">
    <name type="scientific">Ustilago hordei</name>
    <name type="common">Barley covered smut fungus</name>
    <dbReference type="NCBI Taxonomy" id="120017"/>
    <lineage>
        <taxon>Eukaryota</taxon>
        <taxon>Fungi</taxon>
        <taxon>Dikarya</taxon>
        <taxon>Basidiomycota</taxon>
        <taxon>Ustilaginomycotina</taxon>
        <taxon>Ustilaginomycetes</taxon>
        <taxon>Ustilaginales</taxon>
        <taxon>Ustilaginaceae</taxon>
        <taxon>Ustilago</taxon>
    </lineage>
</organism>
<sequence>METKCWLDKTEWHPANIQSPPALADEEDLDNVGYTNENLFDEGDEEPHNKYLDMDMIDESNEEENSTND</sequence>
<feature type="region of interest" description="Disordered" evidence="1">
    <location>
        <begin position="1"/>
        <end position="22"/>
    </location>
</feature>
<keyword evidence="3" id="KW-1185">Reference proteome</keyword>
<proteinExistence type="predicted"/>